<dbReference type="GO" id="GO:0006529">
    <property type="term" value="P:asparagine biosynthetic process"/>
    <property type="evidence" value="ECO:0007669"/>
    <property type="project" value="InterPro"/>
</dbReference>
<dbReference type="AlphaFoldDB" id="A0A5B9DYU8"/>
<dbReference type="SUPFAM" id="SSF52402">
    <property type="entry name" value="Adenine nucleotide alpha hydrolases-like"/>
    <property type="match status" value="1"/>
</dbReference>
<dbReference type="InterPro" id="IPR014729">
    <property type="entry name" value="Rossmann-like_a/b/a_fold"/>
</dbReference>
<feature type="domain" description="Asparagine synthetase" evidence="1">
    <location>
        <begin position="206"/>
        <end position="376"/>
    </location>
</feature>
<dbReference type="InterPro" id="IPR001962">
    <property type="entry name" value="Asn_synthase"/>
</dbReference>
<reference evidence="2 3" key="1">
    <citation type="submission" date="2019-08" db="EMBL/GenBank/DDBJ databases">
        <title>Complete genome sequence of Rhodanobacter glycinis strain T01E-68 isolated from tomato root.</title>
        <authorList>
            <person name="Weon H.-Y."/>
            <person name="Lee S.A."/>
        </authorList>
    </citation>
    <scope>NUCLEOTIDE SEQUENCE [LARGE SCALE GENOMIC DNA]</scope>
    <source>
        <strain evidence="2 3">T01E-68</strain>
    </source>
</reference>
<accession>A0A5B9DYU8</accession>
<evidence type="ECO:0000313" key="3">
    <source>
        <dbReference type="Proteomes" id="UP000321807"/>
    </source>
</evidence>
<evidence type="ECO:0000259" key="1">
    <source>
        <dbReference type="Pfam" id="PF00733"/>
    </source>
</evidence>
<organism evidence="2 3">
    <name type="scientific">Rhodanobacter glycinis</name>
    <dbReference type="NCBI Taxonomy" id="582702"/>
    <lineage>
        <taxon>Bacteria</taxon>
        <taxon>Pseudomonadati</taxon>
        <taxon>Pseudomonadota</taxon>
        <taxon>Gammaproteobacteria</taxon>
        <taxon>Lysobacterales</taxon>
        <taxon>Rhodanobacteraceae</taxon>
        <taxon>Rhodanobacter</taxon>
    </lineage>
</organism>
<dbReference type="Gene3D" id="3.40.50.620">
    <property type="entry name" value="HUPs"/>
    <property type="match status" value="1"/>
</dbReference>
<sequence length="522" mass="57291">MSMLKMDVAWADLSQVPKWESGTIVVGNGSLAPYPHPALETLLVRTDGRWFVVVRERRAGNEGEGRMSAQDVTSERFEQLHRASLLWPLDYVMVEAAEQGCRVKLRAGVLGSAPVYCRATGERLHVSWDFADFLAEKLPIDFEVASCSLALEQTYSARQLCVGVHLLTERATFHLEPGRAQYRYPATFQLPAHGNLQEMFDVVGAFDQHLRRVLEARPMSAARISVELSGGMDSAAVACALAADYGSVMSYGVLVSGECRAAQIERREKIVAVLGLSDETADIDELPPSLDLGLTERPSYVNTEYYLEAFESLWQRAHAQGCDSVFSGLGGDELFMGSSAHGMDGAGIGDPTLAESRSSASRLLTRKAAVAAHSLRAFDAPTGPVPSVMASASRAHHLMQHGLWPINPLSDPALMVFCHQLPPEYRRKRSLIHRYLSAGLGKDVFPPQYAKETFAHVFPRLIARHRGGIARQLRECALSDAGLVERDAVLSLLDEVAISQSPALAAPLVNFIWLERFARRLL</sequence>
<dbReference type="GO" id="GO:0004066">
    <property type="term" value="F:asparagine synthase (glutamine-hydrolyzing) activity"/>
    <property type="evidence" value="ECO:0007669"/>
    <property type="project" value="InterPro"/>
</dbReference>
<name>A0A5B9DYU8_9GAMM</name>
<dbReference type="Pfam" id="PF00733">
    <property type="entry name" value="Asn_synthase"/>
    <property type="match status" value="1"/>
</dbReference>
<protein>
    <recommendedName>
        <fullName evidence="1">Asparagine synthetase domain-containing protein</fullName>
    </recommendedName>
</protein>
<dbReference type="EMBL" id="CP042807">
    <property type="protein sequence ID" value="QEE23915.1"/>
    <property type="molecule type" value="Genomic_DNA"/>
</dbReference>
<dbReference type="KEGG" id="rgl:CS053_04920"/>
<gene>
    <name evidence="2" type="ORF">CS053_04920</name>
</gene>
<proteinExistence type="predicted"/>
<dbReference type="Proteomes" id="UP000321807">
    <property type="component" value="Chromosome"/>
</dbReference>
<evidence type="ECO:0000313" key="2">
    <source>
        <dbReference type="EMBL" id="QEE23915.1"/>
    </source>
</evidence>